<dbReference type="Proteomes" id="UP000823388">
    <property type="component" value="Chromosome 3N"/>
</dbReference>
<reference evidence="2" key="1">
    <citation type="submission" date="2020-05" db="EMBL/GenBank/DDBJ databases">
        <title>WGS assembly of Panicum virgatum.</title>
        <authorList>
            <person name="Lovell J.T."/>
            <person name="Jenkins J."/>
            <person name="Shu S."/>
            <person name="Juenger T.E."/>
            <person name="Schmutz J."/>
        </authorList>
    </citation>
    <scope>NUCLEOTIDE SEQUENCE</scope>
    <source>
        <strain evidence="2">AP13</strain>
    </source>
</reference>
<proteinExistence type="predicted"/>
<evidence type="ECO:0000256" key="1">
    <source>
        <dbReference type="SAM" id="MobiDB-lite"/>
    </source>
</evidence>
<protein>
    <submittedName>
        <fullName evidence="2">Uncharacterized protein</fullName>
    </submittedName>
</protein>
<comment type="caution">
    <text evidence="2">The sequence shown here is derived from an EMBL/GenBank/DDBJ whole genome shotgun (WGS) entry which is preliminary data.</text>
</comment>
<evidence type="ECO:0000313" key="3">
    <source>
        <dbReference type="Proteomes" id="UP000823388"/>
    </source>
</evidence>
<feature type="region of interest" description="Disordered" evidence="1">
    <location>
        <begin position="122"/>
        <end position="155"/>
    </location>
</feature>
<organism evidence="2 3">
    <name type="scientific">Panicum virgatum</name>
    <name type="common">Blackwell switchgrass</name>
    <dbReference type="NCBI Taxonomy" id="38727"/>
    <lineage>
        <taxon>Eukaryota</taxon>
        <taxon>Viridiplantae</taxon>
        <taxon>Streptophyta</taxon>
        <taxon>Embryophyta</taxon>
        <taxon>Tracheophyta</taxon>
        <taxon>Spermatophyta</taxon>
        <taxon>Magnoliopsida</taxon>
        <taxon>Liliopsida</taxon>
        <taxon>Poales</taxon>
        <taxon>Poaceae</taxon>
        <taxon>PACMAD clade</taxon>
        <taxon>Panicoideae</taxon>
        <taxon>Panicodae</taxon>
        <taxon>Paniceae</taxon>
        <taxon>Panicinae</taxon>
        <taxon>Panicum</taxon>
        <taxon>Panicum sect. Hiantes</taxon>
    </lineage>
</organism>
<dbReference type="AlphaFoldDB" id="A0A8T0U862"/>
<evidence type="ECO:0000313" key="2">
    <source>
        <dbReference type="EMBL" id="KAG2618208.1"/>
    </source>
</evidence>
<feature type="region of interest" description="Disordered" evidence="1">
    <location>
        <begin position="31"/>
        <end position="67"/>
    </location>
</feature>
<gene>
    <name evidence="2" type="ORF">PVAP13_3NG258251</name>
</gene>
<name>A0A8T0U862_PANVG</name>
<sequence>MLATPLPTHISSSPPVSLSLSLLSPWSHTVCLPPRKDNQPGEREEREKRERVARVPPSPSFCSNRGAAPREIRHACPATSAAAEVSAALSTDPRRGAAPPLYARFGTRVWPGVPLPHSLTAAASAGSCGWTRSSGGSPVANWRSPVRGSGSGLGD</sequence>
<dbReference type="EMBL" id="CM029042">
    <property type="protein sequence ID" value="KAG2618208.1"/>
    <property type="molecule type" value="Genomic_DNA"/>
</dbReference>
<feature type="compositionally biased region" description="Basic and acidic residues" evidence="1">
    <location>
        <begin position="34"/>
        <end position="53"/>
    </location>
</feature>
<keyword evidence="3" id="KW-1185">Reference proteome</keyword>
<accession>A0A8T0U862</accession>